<dbReference type="GO" id="GO:0043190">
    <property type="term" value="C:ATP-binding cassette (ABC) transporter complex"/>
    <property type="evidence" value="ECO:0007669"/>
    <property type="project" value="InterPro"/>
</dbReference>
<protein>
    <submittedName>
        <fullName evidence="2">Unannotated protein</fullName>
    </submittedName>
</protein>
<sequence>MGGQRNTMVTVVVLGALALSSIACSNSGGESASRVSVAVDQEFTAYNNSTYDQVTAANSRVLNMVLPGPFGINADSTITMWTDLMQSVDVISENPLTIRYTVKPEGVWSDGEPIDCDDFYLAWLSSNGRAGNRKKADGTDEVDADGYPIPVFNTAGTTGYELVTSVACDPTGRIITAELEKPYADWKGLFGGLMPAHVVEKESGVADLTATLSDEQMLAVADFWNAGFVGFNSEIALSGAWYRIVNFKPGTSLTLERNKRFWAKPANIDRIVFKLLPESSTHPQALENGDVQVIAPQPNVDVLKQLQAMQGVTVSADQGSTFENYVLNFSNKFLKEPKIRQALALCIDRQEIVDTLAEPLNAGASVLGNRMFMPGTRFYEDTLGDLAERDVPRAKRLLTESGFTFGNDGIAVRDGKQLTLRLGRRDPNERRQQTNELVIEQCREAGFLLSDDPAENFNSERLPASDFDIALFAWQATPFLSSNDSIYLPADDGGDSNFGKWPAGGVRELVDSASGELDEVKRAGLYNEMDRLISAEAATIPLFQWTELTAFASSVTGVSYNATVGFTWNANEWQLVGS</sequence>
<name>A0A6J7N7A8_9ZZZZ</name>
<dbReference type="GO" id="GO:0042597">
    <property type="term" value="C:periplasmic space"/>
    <property type="evidence" value="ECO:0007669"/>
    <property type="project" value="UniProtKB-ARBA"/>
</dbReference>
<dbReference type="GO" id="GO:0015833">
    <property type="term" value="P:peptide transport"/>
    <property type="evidence" value="ECO:0007669"/>
    <property type="project" value="TreeGrafter"/>
</dbReference>
<organism evidence="2">
    <name type="scientific">freshwater metagenome</name>
    <dbReference type="NCBI Taxonomy" id="449393"/>
    <lineage>
        <taxon>unclassified sequences</taxon>
        <taxon>metagenomes</taxon>
        <taxon>ecological metagenomes</taxon>
    </lineage>
</organism>
<reference evidence="2" key="1">
    <citation type="submission" date="2020-05" db="EMBL/GenBank/DDBJ databases">
        <authorList>
            <person name="Chiriac C."/>
            <person name="Salcher M."/>
            <person name="Ghai R."/>
            <person name="Kavagutti S V."/>
        </authorList>
    </citation>
    <scope>NUCLEOTIDE SEQUENCE</scope>
</reference>
<dbReference type="AlphaFoldDB" id="A0A6J7N7A8"/>
<evidence type="ECO:0000313" key="2">
    <source>
        <dbReference type="EMBL" id="CAB4985954.1"/>
    </source>
</evidence>
<dbReference type="SUPFAM" id="SSF53850">
    <property type="entry name" value="Periplasmic binding protein-like II"/>
    <property type="match status" value="1"/>
</dbReference>
<gene>
    <name evidence="2" type="ORF">UFOPK3954_00841</name>
</gene>
<dbReference type="PANTHER" id="PTHR30290">
    <property type="entry name" value="PERIPLASMIC BINDING COMPONENT OF ABC TRANSPORTER"/>
    <property type="match status" value="1"/>
</dbReference>
<dbReference type="PIRSF" id="PIRSF002741">
    <property type="entry name" value="MppA"/>
    <property type="match status" value="1"/>
</dbReference>
<dbReference type="InterPro" id="IPR000914">
    <property type="entry name" value="SBP_5_dom"/>
</dbReference>
<dbReference type="EMBL" id="CAFBON010000071">
    <property type="protein sequence ID" value="CAB4985954.1"/>
    <property type="molecule type" value="Genomic_DNA"/>
</dbReference>
<dbReference type="PANTHER" id="PTHR30290:SF65">
    <property type="entry name" value="MONOACYL PHOSPHATIDYLINOSITOL TETRAMANNOSIDE-BINDING PROTEIN LPQW-RELATED"/>
    <property type="match status" value="1"/>
</dbReference>
<dbReference type="PROSITE" id="PS51257">
    <property type="entry name" value="PROKAR_LIPOPROTEIN"/>
    <property type="match status" value="1"/>
</dbReference>
<dbReference type="InterPro" id="IPR030678">
    <property type="entry name" value="Peptide/Ni-bd"/>
</dbReference>
<dbReference type="InterPro" id="IPR039424">
    <property type="entry name" value="SBP_5"/>
</dbReference>
<dbReference type="Pfam" id="PF00496">
    <property type="entry name" value="SBP_bac_5"/>
    <property type="match status" value="1"/>
</dbReference>
<dbReference type="GO" id="GO:1904680">
    <property type="term" value="F:peptide transmembrane transporter activity"/>
    <property type="evidence" value="ECO:0007669"/>
    <property type="project" value="TreeGrafter"/>
</dbReference>
<dbReference type="CDD" id="cd08501">
    <property type="entry name" value="PBP2_Lpqw"/>
    <property type="match status" value="1"/>
</dbReference>
<evidence type="ECO:0000259" key="1">
    <source>
        <dbReference type="Pfam" id="PF00496"/>
    </source>
</evidence>
<feature type="domain" description="Solute-binding protein family 5" evidence="1">
    <location>
        <begin position="84"/>
        <end position="483"/>
    </location>
</feature>
<dbReference type="Gene3D" id="3.10.105.10">
    <property type="entry name" value="Dipeptide-binding Protein, Domain 3"/>
    <property type="match status" value="1"/>
</dbReference>
<proteinExistence type="predicted"/>
<accession>A0A6J7N7A8</accession>
<dbReference type="Gene3D" id="3.40.190.10">
    <property type="entry name" value="Periplasmic binding protein-like II"/>
    <property type="match status" value="1"/>
</dbReference>